<reference evidence="2 3" key="1">
    <citation type="submission" date="2019-11" db="EMBL/GenBank/DDBJ databases">
        <title>Whole genome sequence of Oryza granulata.</title>
        <authorList>
            <person name="Li W."/>
        </authorList>
    </citation>
    <scope>NUCLEOTIDE SEQUENCE [LARGE SCALE GENOMIC DNA]</scope>
    <source>
        <strain evidence="3">cv. Menghai</strain>
        <tissue evidence="2">Leaf</tissue>
    </source>
</reference>
<feature type="region of interest" description="Disordered" evidence="1">
    <location>
        <begin position="24"/>
        <end position="64"/>
    </location>
</feature>
<dbReference type="EMBL" id="SPHZ02000005">
    <property type="protein sequence ID" value="KAF0921015.1"/>
    <property type="molecule type" value="Genomic_DNA"/>
</dbReference>
<evidence type="ECO:0000313" key="3">
    <source>
        <dbReference type="Proteomes" id="UP000479710"/>
    </source>
</evidence>
<sequence>MSIRGTVQDAHGSKAATCEHGLFSCQSTIGPGTREGRHEVGDGSDARGPRIRETASRRSADEWGPRKLSWRARVHARVGIHGRSAGDWQRGPA</sequence>
<feature type="compositionally biased region" description="Basic and acidic residues" evidence="1">
    <location>
        <begin position="34"/>
        <end position="64"/>
    </location>
</feature>
<gene>
    <name evidence="2" type="ORF">E2562_038003</name>
</gene>
<proteinExistence type="predicted"/>
<name>A0A6G1E7D7_9ORYZ</name>
<organism evidence="2 3">
    <name type="scientific">Oryza meyeriana var. granulata</name>
    <dbReference type="NCBI Taxonomy" id="110450"/>
    <lineage>
        <taxon>Eukaryota</taxon>
        <taxon>Viridiplantae</taxon>
        <taxon>Streptophyta</taxon>
        <taxon>Embryophyta</taxon>
        <taxon>Tracheophyta</taxon>
        <taxon>Spermatophyta</taxon>
        <taxon>Magnoliopsida</taxon>
        <taxon>Liliopsida</taxon>
        <taxon>Poales</taxon>
        <taxon>Poaceae</taxon>
        <taxon>BOP clade</taxon>
        <taxon>Oryzoideae</taxon>
        <taxon>Oryzeae</taxon>
        <taxon>Oryzinae</taxon>
        <taxon>Oryza</taxon>
        <taxon>Oryza meyeriana</taxon>
    </lineage>
</organism>
<keyword evidence="3" id="KW-1185">Reference proteome</keyword>
<dbReference type="AlphaFoldDB" id="A0A6G1E7D7"/>
<dbReference type="Proteomes" id="UP000479710">
    <property type="component" value="Unassembled WGS sequence"/>
</dbReference>
<accession>A0A6G1E7D7</accession>
<protein>
    <submittedName>
        <fullName evidence="2">Uncharacterized protein</fullName>
    </submittedName>
</protein>
<evidence type="ECO:0000256" key="1">
    <source>
        <dbReference type="SAM" id="MobiDB-lite"/>
    </source>
</evidence>
<comment type="caution">
    <text evidence="2">The sequence shown here is derived from an EMBL/GenBank/DDBJ whole genome shotgun (WGS) entry which is preliminary data.</text>
</comment>
<evidence type="ECO:0000313" key="2">
    <source>
        <dbReference type="EMBL" id="KAF0921015.1"/>
    </source>
</evidence>